<accession>A0A4Q9JW12</accession>
<name>A0A4Q9JW12_9BACT</name>
<protein>
    <submittedName>
        <fullName evidence="1">Uncharacterized protein</fullName>
    </submittedName>
</protein>
<comment type="caution">
    <text evidence="1">The sequence shown here is derived from an EMBL/GenBank/DDBJ whole genome shotgun (WGS) entry which is preliminary data.</text>
</comment>
<dbReference type="EMBL" id="QPGR01000001">
    <property type="protein sequence ID" value="TBR82383.1"/>
    <property type="molecule type" value="Genomic_DNA"/>
</dbReference>
<dbReference type="Proteomes" id="UP000292583">
    <property type="component" value="Unassembled WGS sequence"/>
</dbReference>
<reference evidence="1 2" key="1">
    <citation type="submission" date="2018-07" db="EMBL/GenBank/DDBJ databases">
        <title>Campylobacter zealandensis sp. nov., isolated from birds and water in New Zealand.</title>
        <authorList>
            <person name="Wilkinson D.A."/>
            <person name="Biggs P.J."/>
            <person name="French N.P."/>
            <person name="Midwinter A.C."/>
        </authorList>
    </citation>
    <scope>NUCLEOTIDE SEQUENCE [LARGE SCALE GENOMIC DNA]</scope>
    <source>
        <strain evidence="1 2">B423b</strain>
    </source>
</reference>
<keyword evidence="2" id="KW-1185">Reference proteome</keyword>
<evidence type="ECO:0000313" key="1">
    <source>
        <dbReference type="EMBL" id="TBR82383.1"/>
    </source>
</evidence>
<organism evidence="1 2">
    <name type="scientific">Campylobacter novaezeelandiae</name>
    <dbReference type="NCBI Taxonomy" id="2267891"/>
    <lineage>
        <taxon>Bacteria</taxon>
        <taxon>Pseudomonadati</taxon>
        <taxon>Campylobacterota</taxon>
        <taxon>Epsilonproteobacteria</taxon>
        <taxon>Campylobacterales</taxon>
        <taxon>Campylobacteraceae</taxon>
        <taxon>Campylobacter</taxon>
    </lineage>
</organism>
<dbReference type="OrthoDB" id="5326699at2"/>
<gene>
    <name evidence="1" type="ORF">DU473_00645</name>
</gene>
<evidence type="ECO:0000313" key="2">
    <source>
        <dbReference type="Proteomes" id="UP000292583"/>
    </source>
</evidence>
<proteinExistence type="predicted"/>
<dbReference type="RefSeq" id="WP_131163370.1">
    <property type="nucleotide sequence ID" value="NZ_QPGQ01000010.1"/>
</dbReference>
<dbReference type="AlphaFoldDB" id="A0A4Q9JW12"/>
<sequence>MKYLEEFQTSNQISFLFFSKNSFSDEKNLKAWSLNSHRLDMREWFEFKNQNLGKFYNVNLEKILNALMQLNSYFKIDEFRAINLHGEDDYFDFNEASYLKIYDKLCQDQSKFHLYQKLKDKSLRIGSLYNFSPNFPFWNASGKNFSQSEINTFISNKNLAPFFNSSDVYFNSCLVLNYNITKQMLDYLVKNYNTKFKNQFLHKKPSDQMDNKNKILEELKDIFLLLCNGMNADYAFMDFTYFFSGYDYTIDSKNSILNPYLKNFKDIVYKDTMIDAINEYGKNFFINYYSKEVLSLLDKDELLDSRMNVIIKNYQQDLNSINSKGILSQRYENDFFVKLVPFIEWESYVYDGDIWQLYEKKNEEIRKYWKKFLSRDTLKPLPLEWDCSINEKLIWVNDNDLFQALNAHKILHQN</sequence>